<dbReference type="InterPro" id="IPR020084">
    <property type="entry name" value="NUDIX_hydrolase_CS"/>
</dbReference>
<proteinExistence type="predicted"/>
<sequence>MLFRVAARCIILRDGKILVQLSKKGDFYRLPGGRIRPDETIVQGLQREVHEELGIEKIENMRLIFIVDSFYKRRSGLVHEVGFYFLCDVGDAEIKPREEHLRIEWIEPEQLDSKNFRPSALAPHLRRIREVLENGLPAQYIINVDVGGQD</sequence>
<dbReference type="PANTHER" id="PTHR43046:SF14">
    <property type="entry name" value="MUTT_NUDIX FAMILY PROTEIN"/>
    <property type="match status" value="1"/>
</dbReference>
<dbReference type="PROSITE" id="PS51462">
    <property type="entry name" value="NUDIX"/>
    <property type="match status" value="1"/>
</dbReference>
<dbReference type="PANTHER" id="PTHR43046">
    <property type="entry name" value="GDP-MANNOSE MANNOSYL HYDROLASE"/>
    <property type="match status" value="1"/>
</dbReference>
<evidence type="ECO:0000259" key="3">
    <source>
        <dbReference type="PROSITE" id="PS51462"/>
    </source>
</evidence>
<dbReference type="GeneID" id="25393307"/>
<dbReference type="SUPFAM" id="SSF55811">
    <property type="entry name" value="Nudix"/>
    <property type="match status" value="1"/>
</dbReference>
<dbReference type="EMBL" id="CP000493">
    <property type="protein sequence ID" value="ABM80726.1"/>
    <property type="molecule type" value="Genomic_DNA"/>
</dbReference>
<protein>
    <submittedName>
        <fullName evidence="4">Universally conserved protein</fullName>
    </submittedName>
</protein>
<organism evidence="4 5">
    <name type="scientific">Hyperthermus butylicus (strain DSM 5456 / JCM 9403 / PLM1-5)</name>
    <dbReference type="NCBI Taxonomy" id="415426"/>
    <lineage>
        <taxon>Archaea</taxon>
        <taxon>Thermoproteota</taxon>
        <taxon>Thermoprotei</taxon>
        <taxon>Desulfurococcales</taxon>
        <taxon>Pyrodictiaceae</taxon>
        <taxon>Hyperthermus</taxon>
    </lineage>
</organism>
<dbReference type="Proteomes" id="UP000002593">
    <property type="component" value="Chromosome"/>
</dbReference>
<dbReference type="KEGG" id="hbu:Hbut_0875"/>
<dbReference type="eggNOG" id="arCOG01083">
    <property type="taxonomic scope" value="Archaea"/>
</dbReference>
<keyword evidence="5" id="KW-1185">Reference proteome</keyword>
<reference evidence="4 5" key="1">
    <citation type="journal article" date="2007" name="Archaea">
        <title>The genome of Hyperthermus butylicus: a sulfur-reducing, peptide fermenting, neutrophilic Crenarchaeote growing up to 108 degrees C.</title>
        <authorList>
            <person name="Brugger K."/>
            <person name="Chen L."/>
            <person name="Stark M."/>
            <person name="Zibat A."/>
            <person name="Redder P."/>
            <person name="Ruepp A."/>
            <person name="Awayez M."/>
            <person name="She Q."/>
            <person name="Garrett R.A."/>
            <person name="Klenk H.P."/>
        </authorList>
    </citation>
    <scope>NUCLEOTIDE SEQUENCE [LARGE SCALE GENOMIC DNA]</scope>
    <source>
        <strain evidence="5">DSM 5456 / JCM 9403 / PLM1-5</strain>
    </source>
</reference>
<dbReference type="InterPro" id="IPR000086">
    <property type="entry name" value="NUDIX_hydrolase_dom"/>
</dbReference>
<dbReference type="Gene3D" id="3.90.79.10">
    <property type="entry name" value="Nucleoside Triphosphate Pyrophosphohydrolase"/>
    <property type="match status" value="1"/>
</dbReference>
<dbReference type="OrthoDB" id="15000at2157"/>
<dbReference type="GO" id="GO:0016787">
    <property type="term" value="F:hydrolase activity"/>
    <property type="evidence" value="ECO:0007669"/>
    <property type="project" value="UniProtKB-KW"/>
</dbReference>
<gene>
    <name evidence="4" type="ordered locus">Hbut_0875</name>
</gene>
<comment type="cofactor">
    <cofactor evidence="1">
        <name>Mg(2+)</name>
        <dbReference type="ChEBI" id="CHEBI:18420"/>
    </cofactor>
</comment>
<dbReference type="PROSITE" id="PS00893">
    <property type="entry name" value="NUDIX_BOX"/>
    <property type="match status" value="1"/>
</dbReference>
<dbReference type="CDD" id="cd04688">
    <property type="entry name" value="NUDIX_Hydrolase"/>
    <property type="match status" value="1"/>
</dbReference>
<dbReference type="AlphaFoldDB" id="A2BL65"/>
<dbReference type="EnsemblBacteria" id="ABM80726">
    <property type="protein sequence ID" value="ABM80726"/>
    <property type="gene ID" value="Hbut_0875"/>
</dbReference>
<accession>A2BL65</accession>
<name>A2BL65_HYPBU</name>
<dbReference type="HOGENOM" id="CLU_037162_18_6_2"/>
<evidence type="ECO:0000256" key="1">
    <source>
        <dbReference type="ARBA" id="ARBA00001946"/>
    </source>
</evidence>
<dbReference type="Pfam" id="PF00293">
    <property type="entry name" value="NUDIX"/>
    <property type="match status" value="1"/>
</dbReference>
<evidence type="ECO:0000313" key="4">
    <source>
        <dbReference type="EMBL" id="ABM80726.1"/>
    </source>
</evidence>
<dbReference type="RefSeq" id="WP_011822044.1">
    <property type="nucleotide sequence ID" value="NC_008818.1"/>
</dbReference>
<evidence type="ECO:0000256" key="2">
    <source>
        <dbReference type="ARBA" id="ARBA00022801"/>
    </source>
</evidence>
<feature type="domain" description="Nudix hydrolase" evidence="3">
    <location>
        <begin position="2"/>
        <end position="134"/>
    </location>
</feature>
<keyword evidence="2" id="KW-0378">Hydrolase</keyword>
<evidence type="ECO:0000313" key="5">
    <source>
        <dbReference type="Proteomes" id="UP000002593"/>
    </source>
</evidence>
<dbReference type="STRING" id="415426.Hbut_0875"/>
<dbReference type="InterPro" id="IPR015797">
    <property type="entry name" value="NUDIX_hydrolase-like_dom_sf"/>
</dbReference>